<evidence type="ECO:0000313" key="2">
    <source>
        <dbReference type="Proteomes" id="UP000600171"/>
    </source>
</evidence>
<name>A0A917IXY9_9MICC</name>
<comment type="caution">
    <text evidence="1">The sequence shown here is derived from an EMBL/GenBank/DDBJ whole genome shotgun (WGS) entry which is preliminary data.</text>
</comment>
<gene>
    <name evidence="1" type="ORF">GCM10007359_17780</name>
</gene>
<accession>A0A917IXY9</accession>
<reference evidence="1 2" key="1">
    <citation type="journal article" date="2014" name="Int. J. Syst. Evol. Microbiol.">
        <title>Complete genome sequence of Corynebacterium casei LMG S-19264T (=DSM 44701T), isolated from a smear-ripened cheese.</title>
        <authorList>
            <consortium name="US DOE Joint Genome Institute (JGI-PGF)"/>
            <person name="Walter F."/>
            <person name="Albersmeier A."/>
            <person name="Kalinowski J."/>
            <person name="Ruckert C."/>
        </authorList>
    </citation>
    <scope>NUCLEOTIDE SEQUENCE [LARGE SCALE GENOMIC DNA]</scope>
    <source>
        <strain evidence="1 2">CCM 8669</strain>
    </source>
</reference>
<dbReference type="EMBL" id="BMDC01000003">
    <property type="protein sequence ID" value="GGH64981.1"/>
    <property type="molecule type" value="Genomic_DNA"/>
</dbReference>
<organism evidence="1 2">
    <name type="scientific">Rothia aerolata</name>
    <dbReference type="NCBI Taxonomy" id="1812262"/>
    <lineage>
        <taxon>Bacteria</taxon>
        <taxon>Bacillati</taxon>
        <taxon>Actinomycetota</taxon>
        <taxon>Actinomycetes</taxon>
        <taxon>Micrococcales</taxon>
        <taxon>Micrococcaceae</taxon>
        <taxon>Rothia</taxon>
    </lineage>
</organism>
<dbReference type="Proteomes" id="UP000600171">
    <property type="component" value="Unassembled WGS sequence"/>
</dbReference>
<sequence length="53" mass="6044">MAYFVLPSLHTVLIARRYAPEAPKSIPLKEKFTSSINIGFEEERESFSSSRVL</sequence>
<keyword evidence="2" id="KW-1185">Reference proteome</keyword>
<evidence type="ECO:0000313" key="1">
    <source>
        <dbReference type="EMBL" id="GGH64981.1"/>
    </source>
</evidence>
<dbReference type="AlphaFoldDB" id="A0A917IXY9"/>
<protein>
    <submittedName>
        <fullName evidence="1">Uncharacterized protein</fullName>
    </submittedName>
</protein>
<proteinExistence type="predicted"/>